<evidence type="ECO:0000256" key="3">
    <source>
        <dbReference type="ARBA" id="ARBA00022840"/>
    </source>
</evidence>
<dbReference type="SMART" id="SM00382">
    <property type="entry name" value="AAA"/>
    <property type="match status" value="1"/>
</dbReference>
<keyword evidence="6" id="KW-1185">Reference proteome</keyword>
<reference evidence="5 6" key="1">
    <citation type="journal article" date="2019" name="Int. J. Syst. Evol. Microbiol.">
        <title>The Global Catalogue of Microorganisms (GCM) 10K type strain sequencing project: providing services to taxonomists for standard genome sequencing and annotation.</title>
        <authorList>
            <consortium name="The Broad Institute Genomics Platform"/>
            <consortium name="The Broad Institute Genome Sequencing Center for Infectious Disease"/>
            <person name="Wu L."/>
            <person name="Ma J."/>
        </authorList>
    </citation>
    <scope>NUCLEOTIDE SEQUENCE [LARGE SCALE GENOMIC DNA]</scope>
    <source>
        <strain evidence="5 6">JCM 12774</strain>
    </source>
</reference>
<name>A0ABN0YTQ7_9BACL</name>
<dbReference type="Pfam" id="PF00005">
    <property type="entry name" value="ABC_tran"/>
    <property type="match status" value="1"/>
</dbReference>
<dbReference type="PANTHER" id="PTHR42939:SF1">
    <property type="entry name" value="ABC TRANSPORTER ATP-BINDING PROTEIN ALBC-RELATED"/>
    <property type="match status" value="1"/>
</dbReference>
<proteinExistence type="predicted"/>
<dbReference type="InterPro" id="IPR051782">
    <property type="entry name" value="ABC_Transporter_VariousFunc"/>
</dbReference>
<organism evidence="5 6">
    <name type="scientific">Paenibacillus motobuensis</name>
    <dbReference type="NCBI Taxonomy" id="295324"/>
    <lineage>
        <taxon>Bacteria</taxon>
        <taxon>Bacillati</taxon>
        <taxon>Bacillota</taxon>
        <taxon>Bacilli</taxon>
        <taxon>Bacillales</taxon>
        <taxon>Paenibacillaceae</taxon>
        <taxon>Paenibacillus</taxon>
    </lineage>
</organism>
<evidence type="ECO:0000259" key="4">
    <source>
        <dbReference type="PROSITE" id="PS50893"/>
    </source>
</evidence>
<dbReference type="RefSeq" id="WP_343865164.1">
    <property type="nucleotide sequence ID" value="NZ_BAAACX010000026.1"/>
</dbReference>
<feature type="domain" description="ABC transporter" evidence="4">
    <location>
        <begin position="5"/>
        <end position="227"/>
    </location>
</feature>
<comment type="caution">
    <text evidence="5">The sequence shown here is derived from an EMBL/GenBank/DDBJ whole genome shotgun (WGS) entry which is preliminary data.</text>
</comment>
<dbReference type="InterPro" id="IPR003439">
    <property type="entry name" value="ABC_transporter-like_ATP-bd"/>
</dbReference>
<dbReference type="GO" id="GO:0005524">
    <property type="term" value="F:ATP binding"/>
    <property type="evidence" value="ECO:0007669"/>
    <property type="project" value="UniProtKB-KW"/>
</dbReference>
<evidence type="ECO:0000256" key="2">
    <source>
        <dbReference type="ARBA" id="ARBA00022741"/>
    </source>
</evidence>
<keyword evidence="3 5" id="KW-0067">ATP-binding</keyword>
<dbReference type="InterPro" id="IPR027417">
    <property type="entry name" value="P-loop_NTPase"/>
</dbReference>
<evidence type="ECO:0000313" key="5">
    <source>
        <dbReference type="EMBL" id="GAA0409939.1"/>
    </source>
</evidence>
<dbReference type="Gene3D" id="3.40.50.300">
    <property type="entry name" value="P-loop containing nucleotide triphosphate hydrolases"/>
    <property type="match status" value="1"/>
</dbReference>
<dbReference type="PROSITE" id="PS50893">
    <property type="entry name" value="ABC_TRANSPORTER_2"/>
    <property type="match status" value="1"/>
</dbReference>
<dbReference type="InterPro" id="IPR003593">
    <property type="entry name" value="AAA+_ATPase"/>
</dbReference>
<dbReference type="CDD" id="cd03230">
    <property type="entry name" value="ABC_DR_subfamily_A"/>
    <property type="match status" value="1"/>
</dbReference>
<dbReference type="EMBL" id="BAAACX010000026">
    <property type="protein sequence ID" value="GAA0409939.1"/>
    <property type="molecule type" value="Genomic_DNA"/>
</dbReference>
<protein>
    <submittedName>
        <fullName evidence="5">ABC transporter ATP-binding protein</fullName>
    </submittedName>
</protein>
<dbReference type="SUPFAM" id="SSF52540">
    <property type="entry name" value="P-loop containing nucleoside triphosphate hydrolases"/>
    <property type="match status" value="1"/>
</dbReference>
<accession>A0ABN0YTQ7</accession>
<sequence length="232" mass="25939">MDNLLQFQSVSKSYGSRKALNDVSFSIGPGKIIGLLGTNGSGKSTLMKITAGLLPVYSGSVTVADQPLDLNTKSIVSFMPDRPLTESWMKVRDAITFYSDFYTDFDMAKALQMLDFMNLNPKDRISSLSKGMNERLQLTLALSRNAKLYLLDEPIGGVDPVARTKILDAIVEFYSEDSSLIISTHLVKDIERIFDEVIFIKNGELVLHEEVEELRLKHGKSVDDMFKEVFAE</sequence>
<gene>
    <name evidence="5" type="ORF">GCM10008933_45120</name>
</gene>
<keyword evidence="2" id="KW-0547">Nucleotide-binding</keyword>
<evidence type="ECO:0000256" key="1">
    <source>
        <dbReference type="ARBA" id="ARBA00022448"/>
    </source>
</evidence>
<keyword evidence="1" id="KW-0813">Transport</keyword>
<evidence type="ECO:0000313" key="6">
    <source>
        <dbReference type="Proteomes" id="UP001500340"/>
    </source>
</evidence>
<dbReference type="Proteomes" id="UP001500340">
    <property type="component" value="Unassembled WGS sequence"/>
</dbReference>
<dbReference type="PANTHER" id="PTHR42939">
    <property type="entry name" value="ABC TRANSPORTER ATP-BINDING PROTEIN ALBC-RELATED"/>
    <property type="match status" value="1"/>
</dbReference>